<protein>
    <recommendedName>
        <fullName evidence="3">Zeta toxin domain-containing protein</fullName>
    </recommendedName>
</protein>
<keyword evidence="5" id="KW-1185">Reference proteome</keyword>
<dbReference type="InterPro" id="IPR010488">
    <property type="entry name" value="Zeta_toxin_domain"/>
</dbReference>
<dbReference type="SUPFAM" id="SSF52540">
    <property type="entry name" value="P-loop containing nucleoside triphosphate hydrolases"/>
    <property type="match status" value="1"/>
</dbReference>
<evidence type="ECO:0000259" key="3">
    <source>
        <dbReference type="Pfam" id="PF06414"/>
    </source>
</evidence>
<reference evidence="4" key="2">
    <citation type="submission" date="2020-09" db="EMBL/GenBank/DDBJ databases">
        <authorList>
            <person name="Sun Q."/>
            <person name="Ohkuma M."/>
        </authorList>
    </citation>
    <scope>NUCLEOTIDE SEQUENCE</scope>
    <source>
        <strain evidence="4">JCM 13306</strain>
    </source>
</reference>
<dbReference type="RefSeq" id="WP_434028781.1">
    <property type="nucleotide sequence ID" value="NZ_BNBA01000006.1"/>
</dbReference>
<evidence type="ECO:0000256" key="2">
    <source>
        <dbReference type="ARBA" id="ARBA00022840"/>
    </source>
</evidence>
<dbReference type="EMBL" id="BNBA01000006">
    <property type="protein sequence ID" value="GHH50526.1"/>
    <property type="molecule type" value="Genomic_DNA"/>
</dbReference>
<comment type="caution">
    <text evidence="4">The sequence shown here is derived from an EMBL/GenBank/DDBJ whole genome shotgun (WGS) entry which is preliminary data.</text>
</comment>
<dbReference type="Pfam" id="PF06414">
    <property type="entry name" value="Zeta_toxin"/>
    <property type="match status" value="1"/>
</dbReference>
<keyword evidence="1" id="KW-0547">Nucleotide-binding</keyword>
<sequence length="252" mass="28063">MRVFAGPNGSGKSTILGLLRPEWIGVYVNADDIERQLLQASTLDLSPFQLRRPPADLQQRLRAHLASSVLLREHGMDGVAEMLVLEAGDVLRLPAESVNSYVAAVLADAFRRGLLEQDTTFTFETVMSSPDKIDFMREAQERGYRTYLYFVATDDPAINLARVAQRVAQGGHDVPEDRVRKRYRRSIDLLDDACAASNRAYVFDNSGEAHELLAEIVEGDELRIRATQLPAWFTATSLWQSFQAPDARAPGA</sequence>
<dbReference type="PANTHER" id="PTHR39206:SF1">
    <property type="entry name" value="SLL8004 PROTEIN"/>
    <property type="match status" value="1"/>
</dbReference>
<accession>A0A919KHF4</accession>
<evidence type="ECO:0000313" key="4">
    <source>
        <dbReference type="EMBL" id="GHH50526.1"/>
    </source>
</evidence>
<evidence type="ECO:0000256" key="1">
    <source>
        <dbReference type="ARBA" id="ARBA00022741"/>
    </source>
</evidence>
<dbReference type="GO" id="GO:0005524">
    <property type="term" value="F:ATP binding"/>
    <property type="evidence" value="ECO:0007669"/>
    <property type="project" value="UniProtKB-KW"/>
</dbReference>
<keyword evidence="2" id="KW-0067">ATP-binding</keyword>
<dbReference type="PANTHER" id="PTHR39206">
    <property type="entry name" value="SLL8004 PROTEIN"/>
    <property type="match status" value="1"/>
</dbReference>
<proteinExistence type="predicted"/>
<dbReference type="InterPro" id="IPR027417">
    <property type="entry name" value="P-loop_NTPase"/>
</dbReference>
<dbReference type="GO" id="GO:0016301">
    <property type="term" value="F:kinase activity"/>
    <property type="evidence" value="ECO:0007669"/>
    <property type="project" value="InterPro"/>
</dbReference>
<evidence type="ECO:0000313" key="5">
    <source>
        <dbReference type="Proteomes" id="UP000623958"/>
    </source>
</evidence>
<reference evidence="4" key="1">
    <citation type="journal article" date="2014" name="Int. J. Syst. Evol. Microbiol.">
        <title>Complete genome sequence of Corynebacterium casei LMG S-19264T (=DSM 44701T), isolated from a smear-ripened cheese.</title>
        <authorList>
            <consortium name="US DOE Joint Genome Institute (JGI-PGF)"/>
            <person name="Walter F."/>
            <person name="Albersmeier A."/>
            <person name="Kalinowski J."/>
            <person name="Ruckert C."/>
        </authorList>
    </citation>
    <scope>NUCLEOTIDE SEQUENCE</scope>
    <source>
        <strain evidence="4">JCM 13306</strain>
    </source>
</reference>
<name>A0A919KHF4_9XANT</name>
<dbReference type="Gene3D" id="3.40.50.300">
    <property type="entry name" value="P-loop containing nucleotide triphosphate hydrolases"/>
    <property type="match status" value="1"/>
</dbReference>
<dbReference type="Proteomes" id="UP000623958">
    <property type="component" value="Unassembled WGS sequence"/>
</dbReference>
<dbReference type="AlphaFoldDB" id="A0A919KHF4"/>
<organism evidence="4 5">
    <name type="scientific">Xanthomonas boreopolis</name>
    <dbReference type="NCBI Taxonomy" id="86183"/>
    <lineage>
        <taxon>Bacteria</taxon>
        <taxon>Pseudomonadati</taxon>
        <taxon>Pseudomonadota</taxon>
        <taxon>Gammaproteobacteria</taxon>
        <taxon>Lysobacterales</taxon>
        <taxon>Lysobacteraceae</taxon>
        <taxon>Xanthomonas</taxon>
    </lineage>
</organism>
<feature type="domain" description="Zeta toxin" evidence="3">
    <location>
        <begin position="107"/>
        <end position="208"/>
    </location>
</feature>
<gene>
    <name evidence="4" type="ORF">GCM10009090_11630</name>
</gene>